<dbReference type="InterPro" id="IPR015700">
    <property type="entry name" value="RPC1"/>
</dbReference>
<keyword evidence="5" id="KW-0539">Nucleus</keyword>
<reference evidence="7 8" key="1">
    <citation type="submission" date="2013-12" db="EMBL/GenBank/DDBJ databases">
        <title>Draft genome of the parsitic nematode Ancylostoma duodenale.</title>
        <authorList>
            <person name="Mitreva M."/>
        </authorList>
    </citation>
    <scope>NUCLEOTIDE SEQUENCE [LARGE SCALE GENOMIC DNA]</scope>
    <source>
        <strain evidence="7 8">Zhejiang</strain>
    </source>
</reference>
<dbReference type="SUPFAM" id="SSF64484">
    <property type="entry name" value="beta and beta-prime subunits of DNA dependent RNA-polymerase"/>
    <property type="match status" value="1"/>
</dbReference>
<organism evidence="7 8">
    <name type="scientific">Ancylostoma duodenale</name>
    <dbReference type="NCBI Taxonomy" id="51022"/>
    <lineage>
        <taxon>Eukaryota</taxon>
        <taxon>Metazoa</taxon>
        <taxon>Ecdysozoa</taxon>
        <taxon>Nematoda</taxon>
        <taxon>Chromadorea</taxon>
        <taxon>Rhabditida</taxon>
        <taxon>Rhabditina</taxon>
        <taxon>Rhabditomorpha</taxon>
        <taxon>Strongyloidea</taxon>
        <taxon>Ancylostomatidae</taxon>
        <taxon>Ancylostomatinae</taxon>
        <taxon>Ancylostoma</taxon>
    </lineage>
</organism>
<comment type="subcellular location">
    <subcellularLocation>
        <location evidence="1">Nucleus</location>
    </subcellularLocation>
</comment>
<dbReference type="Gene3D" id="1.10.150.390">
    <property type="match status" value="1"/>
</dbReference>
<dbReference type="GO" id="GO:0005634">
    <property type="term" value="C:nucleus"/>
    <property type="evidence" value="ECO:0007669"/>
    <property type="project" value="UniProtKB-SubCell"/>
</dbReference>
<dbReference type="AlphaFoldDB" id="A0A0C2CHY3"/>
<dbReference type="GO" id="GO:0046872">
    <property type="term" value="F:metal ion binding"/>
    <property type="evidence" value="ECO:0007669"/>
    <property type="project" value="UniProtKB-KW"/>
</dbReference>
<evidence type="ECO:0000256" key="6">
    <source>
        <dbReference type="ARBA" id="ARBA00048552"/>
    </source>
</evidence>
<proteinExistence type="predicted"/>
<protein>
    <submittedName>
        <fullName evidence="7">Uncharacterized protein</fullName>
    </submittedName>
</protein>
<accession>A0A0C2CHY3</accession>
<keyword evidence="2" id="KW-0479">Metal-binding</keyword>
<comment type="catalytic activity">
    <reaction evidence="6">
        <text>RNA(n) + a ribonucleoside 5'-triphosphate = RNA(n+1) + diphosphate</text>
        <dbReference type="Rhea" id="RHEA:21248"/>
        <dbReference type="Rhea" id="RHEA-COMP:14527"/>
        <dbReference type="Rhea" id="RHEA-COMP:17342"/>
        <dbReference type="ChEBI" id="CHEBI:33019"/>
        <dbReference type="ChEBI" id="CHEBI:61557"/>
        <dbReference type="ChEBI" id="CHEBI:140395"/>
        <dbReference type="EC" id="2.7.7.6"/>
    </reaction>
</comment>
<dbReference type="Proteomes" id="UP000054047">
    <property type="component" value="Unassembled WGS sequence"/>
</dbReference>
<gene>
    <name evidence="7" type="ORF">ANCDUO_13829</name>
</gene>
<dbReference type="EMBL" id="KN736409">
    <property type="protein sequence ID" value="KIH55998.1"/>
    <property type="molecule type" value="Genomic_DNA"/>
</dbReference>
<keyword evidence="8" id="KW-1185">Reference proteome</keyword>
<keyword evidence="3" id="KW-0862">Zinc</keyword>
<evidence type="ECO:0000313" key="8">
    <source>
        <dbReference type="Proteomes" id="UP000054047"/>
    </source>
</evidence>
<name>A0A0C2CHY3_9BILA</name>
<evidence type="ECO:0000256" key="5">
    <source>
        <dbReference type="ARBA" id="ARBA00023242"/>
    </source>
</evidence>
<dbReference type="PANTHER" id="PTHR48446">
    <property type="entry name" value="DNA-DIRECTED RNA POLYMERASE SUBUNIT BETA' N-TERMINAL SECTION"/>
    <property type="match status" value="1"/>
</dbReference>
<evidence type="ECO:0000256" key="1">
    <source>
        <dbReference type="ARBA" id="ARBA00004123"/>
    </source>
</evidence>
<keyword evidence="4" id="KW-0460">Magnesium</keyword>
<dbReference type="PANTHER" id="PTHR48446:SF1">
    <property type="entry name" value="DNA-DIRECTED RNA POLYMERASE SUBUNIT BETA' N-TERMINAL SECTION"/>
    <property type="match status" value="1"/>
</dbReference>
<evidence type="ECO:0000256" key="2">
    <source>
        <dbReference type="ARBA" id="ARBA00022723"/>
    </source>
</evidence>
<dbReference type="FunFam" id="1.10.150.390:FF:000004">
    <property type="entry name" value="DNA-directed RNA polymerase subunit"/>
    <property type="match status" value="1"/>
</dbReference>
<evidence type="ECO:0000256" key="4">
    <source>
        <dbReference type="ARBA" id="ARBA00022842"/>
    </source>
</evidence>
<sequence>MTRNGLVKMKDSVLLLASFEKTMDHLFEAAFYSQRDPVLGVSESIILGNPIRIGTGMFKLYQKMPKIVSFLIVVSVIRPDMFIC</sequence>
<evidence type="ECO:0000256" key="3">
    <source>
        <dbReference type="ARBA" id="ARBA00022833"/>
    </source>
</evidence>
<dbReference type="OrthoDB" id="270392at2759"/>
<evidence type="ECO:0000313" key="7">
    <source>
        <dbReference type="EMBL" id="KIH55998.1"/>
    </source>
</evidence>
<dbReference type="GO" id="GO:0003899">
    <property type="term" value="F:DNA-directed RNA polymerase activity"/>
    <property type="evidence" value="ECO:0007669"/>
    <property type="project" value="UniProtKB-EC"/>
</dbReference>